<organism evidence="1 2">
    <name type="scientific">Azospirillum thiophilum</name>
    <dbReference type="NCBI Taxonomy" id="528244"/>
    <lineage>
        <taxon>Bacteria</taxon>
        <taxon>Pseudomonadati</taxon>
        <taxon>Pseudomonadota</taxon>
        <taxon>Alphaproteobacteria</taxon>
        <taxon>Rhodospirillales</taxon>
        <taxon>Azospirillaceae</taxon>
        <taxon>Azospirillum</taxon>
    </lineage>
</organism>
<dbReference type="Proteomes" id="UP000069935">
    <property type="component" value="Chromosome 2"/>
</dbReference>
<reference evidence="1 2" key="2">
    <citation type="journal article" date="2016" name="Genome Announc.">
        <title>Complete Genome Sequence of a Strain of Azospirillum thiophilum Isolated from a Sulfide Spring.</title>
        <authorList>
            <person name="Fomenkov A."/>
            <person name="Vincze T."/>
            <person name="Grabovich M."/>
            <person name="Anton B.P."/>
            <person name="Dubinina G."/>
            <person name="Orlova M."/>
            <person name="Belousova E."/>
            <person name="Roberts R.J."/>
        </authorList>
    </citation>
    <scope>NUCLEOTIDE SEQUENCE [LARGE SCALE GENOMIC DNA]</scope>
    <source>
        <strain evidence="1 2">BV-S</strain>
    </source>
</reference>
<evidence type="ECO:0000313" key="1">
    <source>
        <dbReference type="EMBL" id="ALG72277.1"/>
    </source>
</evidence>
<name>A0AAC9EXP5_9PROT</name>
<reference evidence="2" key="1">
    <citation type="submission" date="2015-08" db="EMBL/GenBank/DDBJ databases">
        <title>Complete Genome Sequence of Azospirillum thiophilum BV-S.</title>
        <authorList>
            <person name="Fomenkov A."/>
            <person name="Vincze T."/>
            <person name="Grabovich M."/>
            <person name="Dubinina G."/>
            <person name="Orlova M."/>
            <person name="Belousova E."/>
            <person name="Roberts R.J."/>
        </authorList>
    </citation>
    <scope>NUCLEOTIDE SEQUENCE [LARGE SCALE GENOMIC DNA]</scope>
    <source>
        <strain evidence="2">BV-S</strain>
    </source>
</reference>
<sequence length="109" mass="11469">MADLGYFRIEQGMLSRGAGAKAGASAAYQSGGRFRTVIAAAAYQAGVGLTIGADLREAWAAKGQDPVSAVADFTGKSGVHHIARVARQRGVALQPLQPSKPRIRDEYVR</sequence>
<dbReference type="AlphaFoldDB" id="A0AAC9EXP5"/>
<protein>
    <submittedName>
        <fullName evidence="1">Uncharacterized protein</fullName>
    </submittedName>
</protein>
<keyword evidence="2" id="KW-1185">Reference proteome</keyword>
<proteinExistence type="predicted"/>
<accession>A0AAC9EXP5</accession>
<dbReference type="EMBL" id="CP012402">
    <property type="protein sequence ID" value="ALG72277.1"/>
    <property type="molecule type" value="Genomic_DNA"/>
</dbReference>
<dbReference type="KEGG" id="ati:AL072_14110"/>
<evidence type="ECO:0000313" key="2">
    <source>
        <dbReference type="Proteomes" id="UP000069935"/>
    </source>
</evidence>
<gene>
    <name evidence="1" type="ORF">AL072_14110</name>
</gene>